<feature type="transmembrane region" description="Helical" evidence="1">
    <location>
        <begin position="27"/>
        <end position="46"/>
    </location>
</feature>
<proteinExistence type="predicted"/>
<keyword evidence="1" id="KW-1133">Transmembrane helix</keyword>
<dbReference type="GO" id="GO:0007005">
    <property type="term" value="P:mitochondrion organization"/>
    <property type="evidence" value="ECO:0007669"/>
    <property type="project" value="InterPro"/>
</dbReference>
<accession>A0A8C2NRL7</accession>
<reference evidence="2" key="2">
    <citation type="submission" date="2025-08" db="UniProtKB">
        <authorList>
            <consortium name="Ensembl"/>
        </authorList>
    </citation>
    <scope>IDENTIFICATION</scope>
</reference>
<dbReference type="AlphaFoldDB" id="A0A8C2NRL7"/>
<sequence>MAGSGERKSKKDDNGIGTAIDFVLSNARLVLGVGGAAMLGIATLAVKRMYDRAISAPTSPTRLSHSGKRSWEEPNWMGSPRLLNKDMKAGLSRSLQALPTGSSAFDTGEEGCWPSGTPLGLLVLLLPSTRFLRTHAPGAMLAFCAKPFSPLGLRRLWMSKHGMSSRASLSCLGRYILPAPAQAIGEEGPGRLEEVTTPHVPAGETSHLLPEPGGHPCRRAGSGQASCCGHMCRAPELPAGQAA</sequence>
<protein>
    <submittedName>
        <fullName evidence="2">Uncharacterized protein</fullName>
    </submittedName>
</protein>
<dbReference type="PANTHER" id="PTHR16451">
    <property type="entry name" value="MITOCHONDRIAL DYNAMICS PROTEINS 49/51 FAMILY MEMBER"/>
    <property type="match status" value="1"/>
</dbReference>
<dbReference type="GO" id="GO:0090141">
    <property type="term" value="P:positive regulation of mitochondrial fission"/>
    <property type="evidence" value="ECO:0007669"/>
    <property type="project" value="TreeGrafter"/>
</dbReference>
<keyword evidence="1" id="KW-0472">Membrane</keyword>
<dbReference type="GO" id="GO:0005741">
    <property type="term" value="C:mitochondrial outer membrane"/>
    <property type="evidence" value="ECO:0007669"/>
    <property type="project" value="InterPro"/>
</dbReference>
<keyword evidence="1" id="KW-0812">Transmembrane</keyword>
<dbReference type="InterPro" id="IPR045909">
    <property type="entry name" value="MID49/MID51"/>
</dbReference>
<dbReference type="PANTHER" id="PTHR16451:SF12">
    <property type="entry name" value="MITOCHONDRIAL DYNAMICS PROTEIN MIEF1"/>
    <property type="match status" value="1"/>
</dbReference>
<evidence type="ECO:0000313" key="2">
    <source>
        <dbReference type="Ensembl" id="ENSCHIP00010008329.1"/>
    </source>
</evidence>
<reference evidence="2" key="1">
    <citation type="submission" date="2019-03" db="EMBL/GenBank/DDBJ databases">
        <title>Genome sequencing and reference-guided assembly of Black Bengal Goat (Capra hircus).</title>
        <authorList>
            <person name="Siddiki A.Z."/>
            <person name="Baten A."/>
            <person name="Billah M."/>
            <person name="Alam M.A.U."/>
            <person name="Shawrob K.S.M."/>
            <person name="Saha S."/>
            <person name="Chowdhury M."/>
            <person name="Rahman A.H."/>
            <person name="Stear M."/>
            <person name="Miah G."/>
            <person name="Das G.B."/>
            <person name="Hossain M.M."/>
            <person name="Kumkum M."/>
            <person name="Islam M.S."/>
            <person name="Mollah A.M."/>
            <person name="Ahsan A."/>
            <person name="Tusar F."/>
            <person name="Khan M.K.I."/>
        </authorList>
    </citation>
    <scope>NUCLEOTIDE SEQUENCE [LARGE SCALE GENOMIC DNA]</scope>
</reference>
<organism evidence="2">
    <name type="scientific">Capra hircus</name>
    <name type="common">Goat</name>
    <dbReference type="NCBI Taxonomy" id="9925"/>
    <lineage>
        <taxon>Eukaryota</taxon>
        <taxon>Metazoa</taxon>
        <taxon>Chordata</taxon>
        <taxon>Craniata</taxon>
        <taxon>Vertebrata</taxon>
        <taxon>Euteleostomi</taxon>
        <taxon>Mammalia</taxon>
        <taxon>Eutheria</taxon>
        <taxon>Laurasiatheria</taxon>
        <taxon>Artiodactyla</taxon>
        <taxon>Ruminantia</taxon>
        <taxon>Pecora</taxon>
        <taxon>Bovidae</taxon>
        <taxon>Caprinae</taxon>
        <taxon>Capra</taxon>
    </lineage>
</organism>
<evidence type="ECO:0000256" key="1">
    <source>
        <dbReference type="SAM" id="Phobius"/>
    </source>
</evidence>
<name>A0A8C2NRL7_CAPHI</name>
<dbReference type="Ensembl" id="ENSCHIT00010011753.1">
    <property type="protein sequence ID" value="ENSCHIP00010008329.1"/>
    <property type="gene ID" value="ENSCHIG00010006095.1"/>
</dbReference>